<gene>
    <name evidence="1" type="ORF">Vretimale_9653</name>
</gene>
<dbReference type="EMBL" id="BNCQ01000018">
    <property type="protein sequence ID" value="GIM05208.1"/>
    <property type="molecule type" value="Genomic_DNA"/>
</dbReference>
<reference evidence="1" key="1">
    <citation type="journal article" date="2021" name="Proc. Natl. Acad. Sci. U.S.A.">
        <title>Three genomes in the algal genus Volvox reveal the fate of a haploid sex-determining region after a transition to homothallism.</title>
        <authorList>
            <person name="Yamamoto K."/>
            <person name="Hamaji T."/>
            <person name="Kawai-Toyooka H."/>
            <person name="Matsuzaki R."/>
            <person name="Takahashi F."/>
            <person name="Nishimura Y."/>
            <person name="Kawachi M."/>
            <person name="Noguchi H."/>
            <person name="Minakuchi Y."/>
            <person name="Umen J.G."/>
            <person name="Toyoda A."/>
            <person name="Nozaki H."/>
        </authorList>
    </citation>
    <scope>NUCLEOTIDE SEQUENCE</scope>
    <source>
        <strain evidence="1">NIES-3785</strain>
    </source>
</reference>
<name>A0A8J4D115_9CHLO</name>
<dbReference type="Proteomes" id="UP000722791">
    <property type="component" value="Unassembled WGS sequence"/>
</dbReference>
<sequence>MILWQYWGHLSVRGLGAPLFVRSNIGILRQALPWQAGDFTSKITARLWDLLQSVPELVADLHVITAHSLPKGVTAAANAGVSVLGPVAAAHTGELCPAGLADDVYGFYRFEPYT</sequence>
<proteinExistence type="predicted"/>
<dbReference type="AlphaFoldDB" id="A0A8J4D115"/>
<organism evidence="1 2">
    <name type="scientific">Volvox reticuliferus</name>
    <dbReference type="NCBI Taxonomy" id="1737510"/>
    <lineage>
        <taxon>Eukaryota</taxon>
        <taxon>Viridiplantae</taxon>
        <taxon>Chlorophyta</taxon>
        <taxon>core chlorophytes</taxon>
        <taxon>Chlorophyceae</taxon>
        <taxon>CS clade</taxon>
        <taxon>Chlamydomonadales</taxon>
        <taxon>Volvocaceae</taxon>
        <taxon>Volvox</taxon>
    </lineage>
</organism>
<protein>
    <submittedName>
        <fullName evidence="1">Uncharacterized protein</fullName>
    </submittedName>
</protein>
<accession>A0A8J4D115</accession>
<evidence type="ECO:0000313" key="1">
    <source>
        <dbReference type="EMBL" id="GIM05208.1"/>
    </source>
</evidence>
<evidence type="ECO:0000313" key="2">
    <source>
        <dbReference type="Proteomes" id="UP000722791"/>
    </source>
</evidence>
<comment type="caution">
    <text evidence="1">The sequence shown here is derived from an EMBL/GenBank/DDBJ whole genome shotgun (WGS) entry which is preliminary data.</text>
</comment>